<feature type="binding site" evidence="18">
    <location>
        <position position="248"/>
    </location>
    <ligand>
        <name>Mg(2+)</name>
        <dbReference type="ChEBI" id="CHEBI:18420"/>
        <label>1</label>
        <note>catalytic</note>
    </ligand>
</feature>
<comment type="cofactor">
    <cofactor evidence="1 18">
        <name>Mg(2+)</name>
        <dbReference type="ChEBI" id="CHEBI:18420"/>
    </cofactor>
</comment>
<keyword evidence="4" id="KW-0452">Lithium</keyword>
<dbReference type="PROSITE" id="PS00629">
    <property type="entry name" value="IMP_1"/>
    <property type="match status" value="1"/>
</dbReference>
<dbReference type="GO" id="GO:0008441">
    <property type="term" value="F:3'(2'),5'-bisphosphate nucleotidase activity"/>
    <property type="evidence" value="ECO:0007669"/>
    <property type="project" value="UniProtKB-EC"/>
</dbReference>
<evidence type="ECO:0000256" key="9">
    <source>
        <dbReference type="ARBA" id="ARBA00041815"/>
    </source>
</evidence>
<name>A0A4P6DB56_RHOPR</name>
<proteinExistence type="inferred from homology"/>
<feature type="binding site" evidence="18">
    <location>
        <position position="119"/>
    </location>
    <ligand>
        <name>Mg(2+)</name>
        <dbReference type="ChEBI" id="CHEBI:18420"/>
        <label>1</label>
        <note>catalytic</note>
    </ligand>
</feature>
<comment type="catalytic activity">
    <reaction evidence="14">
        <text>3'-phosphoadenylyl sulfate + H2O = adenosine 5'-phosphosulfate + phosphate</text>
        <dbReference type="Rhea" id="RHEA:77639"/>
        <dbReference type="ChEBI" id="CHEBI:15377"/>
        <dbReference type="ChEBI" id="CHEBI:43474"/>
        <dbReference type="ChEBI" id="CHEBI:58243"/>
        <dbReference type="ChEBI" id="CHEBI:58339"/>
        <dbReference type="EC" id="3.1.3.7"/>
    </reaction>
    <physiologicalReaction direction="left-to-right" evidence="14">
        <dbReference type="Rhea" id="RHEA:77640"/>
    </physiologicalReaction>
</comment>
<evidence type="ECO:0000256" key="6">
    <source>
        <dbReference type="ARBA" id="ARBA00022801"/>
    </source>
</evidence>
<evidence type="ECO:0000256" key="18">
    <source>
        <dbReference type="PIRSR" id="PIRSR600760-2"/>
    </source>
</evidence>
<dbReference type="GO" id="GO:0005737">
    <property type="term" value="C:cytoplasm"/>
    <property type="evidence" value="ECO:0007669"/>
    <property type="project" value="UniProtKB-ARBA"/>
</dbReference>
<dbReference type="GO" id="GO:0004441">
    <property type="term" value="F:inositol-1,4-bisphosphate 1-phosphatase activity"/>
    <property type="evidence" value="ECO:0007669"/>
    <property type="project" value="UniProtKB-EC"/>
</dbReference>
<comment type="catalytic activity">
    <reaction evidence="13">
        <text>adenosine 3',5'-bisphosphate + H2O = AMP + phosphate</text>
        <dbReference type="Rhea" id="RHEA:10040"/>
        <dbReference type="ChEBI" id="CHEBI:15377"/>
        <dbReference type="ChEBI" id="CHEBI:43474"/>
        <dbReference type="ChEBI" id="CHEBI:58343"/>
        <dbReference type="ChEBI" id="CHEBI:456215"/>
        <dbReference type="EC" id="3.1.3.7"/>
    </reaction>
    <physiologicalReaction direction="left-to-right" evidence="13">
        <dbReference type="Rhea" id="RHEA:10041"/>
    </physiologicalReaction>
</comment>
<evidence type="ECO:0000256" key="8">
    <source>
        <dbReference type="ARBA" id="ARBA00040342"/>
    </source>
</evidence>
<dbReference type="InterPro" id="IPR020550">
    <property type="entry name" value="Inositol_monophosphatase_CS"/>
</dbReference>
<evidence type="ECO:0000256" key="2">
    <source>
        <dbReference type="ARBA" id="ARBA00009759"/>
    </source>
</evidence>
<dbReference type="PROSITE" id="PS00630">
    <property type="entry name" value="IMP_2"/>
    <property type="match status" value="1"/>
</dbReference>
<keyword evidence="7 18" id="KW-0460">Magnesium</keyword>
<dbReference type="RefSeq" id="XP_073990668.1">
    <property type="nucleotide sequence ID" value="XM_074134567.1"/>
</dbReference>
<evidence type="ECO:0000256" key="16">
    <source>
        <dbReference type="ARBA" id="ARBA00044544"/>
    </source>
</evidence>
<dbReference type="EC" id="3.1.3.7" evidence="3"/>
<evidence type="ECO:0000256" key="7">
    <source>
        <dbReference type="ARBA" id="ARBA00022842"/>
    </source>
</evidence>
<dbReference type="CDD" id="cd01640">
    <property type="entry name" value="IPPase"/>
    <property type="match status" value="1"/>
</dbReference>
<comment type="catalytic activity">
    <reaction evidence="11">
        <text>adenosine 2',5'-bisphosphate + H2O = AMP + phosphate</text>
        <dbReference type="Rhea" id="RHEA:77643"/>
        <dbReference type="ChEBI" id="CHEBI:15377"/>
        <dbReference type="ChEBI" id="CHEBI:43474"/>
        <dbReference type="ChEBI" id="CHEBI:194156"/>
        <dbReference type="ChEBI" id="CHEBI:456215"/>
        <dbReference type="EC" id="3.1.3.7"/>
    </reaction>
    <physiologicalReaction direction="left-to-right" evidence="11">
        <dbReference type="Rhea" id="RHEA:77644"/>
    </physiologicalReaction>
</comment>
<dbReference type="FunFam" id="3.30.540.10:FF:000012">
    <property type="entry name" value="Blast:Putative inositol monophosphatase 3"/>
    <property type="match status" value="1"/>
</dbReference>
<dbReference type="GeneID" id="141457495"/>
<accession>A0A4P6DB56</accession>
<dbReference type="PANTHER" id="PTHR43028">
    <property type="entry name" value="3'(2'),5'-BISPHOSPHATE NUCLEOTIDASE 1"/>
    <property type="match status" value="1"/>
</dbReference>
<dbReference type="InterPro" id="IPR050725">
    <property type="entry name" value="CysQ/Inositol_MonoPase"/>
</dbReference>
<reference evidence="19" key="1">
    <citation type="submission" date="2019-04" db="EMBL/GenBank/DDBJ databases">
        <title>Analysis of the testis transcriptome of the Chagas disease vector Rhodnius prolixus.</title>
        <authorList>
            <person name="Cesar J."/>
            <person name="Ribeiro J.M."/>
            <person name="Pereira M.H."/>
            <person name="Araujo R.N."/>
            <person name="Gontijo N.F."/>
            <person name="Pessoa G."/>
            <person name="Sant'Anna M.V."/>
            <person name="Sorgine M.H."/>
            <person name="Majerowicz D."/>
            <person name="Carvalho A.B."/>
            <person name="Braz G."/>
            <person name="Mesquita R."/>
            <person name="Lagerblad P.O."/>
            <person name="Koerich L.B."/>
        </authorList>
    </citation>
    <scope>NUCLEOTIDE SEQUENCE</scope>
</reference>
<dbReference type="Gene3D" id="3.30.540.10">
    <property type="entry name" value="Fructose-1,6-Bisphosphatase, subunit A, domain 1"/>
    <property type="match status" value="1"/>
</dbReference>
<evidence type="ECO:0000256" key="1">
    <source>
        <dbReference type="ARBA" id="ARBA00001946"/>
    </source>
</evidence>
<evidence type="ECO:0000256" key="13">
    <source>
        <dbReference type="ARBA" id="ARBA00044479"/>
    </source>
</evidence>
<evidence type="ECO:0000256" key="12">
    <source>
        <dbReference type="ARBA" id="ARBA00044478"/>
    </source>
</evidence>
<comment type="catalytic activity">
    <reaction evidence="12">
        <text>1D-myo-inositol 1,4-bisphosphate + H2O = 1D-myo-inositol 4-phosphate + phosphate</text>
        <dbReference type="Rhea" id="RHEA:15553"/>
        <dbReference type="ChEBI" id="CHEBI:15377"/>
        <dbReference type="ChEBI" id="CHEBI:43474"/>
        <dbReference type="ChEBI" id="CHEBI:58282"/>
        <dbReference type="ChEBI" id="CHEBI:58469"/>
        <dbReference type="EC" id="3.1.3.57"/>
    </reaction>
    <physiologicalReaction direction="left-to-right" evidence="12">
        <dbReference type="Rhea" id="RHEA:15554"/>
    </physiologicalReaction>
</comment>
<evidence type="ECO:0000256" key="14">
    <source>
        <dbReference type="ARBA" id="ARBA00044484"/>
    </source>
</evidence>
<keyword evidence="6" id="KW-0378">Hydrolase</keyword>
<dbReference type="GO" id="GO:0046854">
    <property type="term" value="P:phosphatidylinositol phosphate biosynthetic process"/>
    <property type="evidence" value="ECO:0007669"/>
    <property type="project" value="InterPro"/>
</dbReference>
<dbReference type="PANTHER" id="PTHR43028:SF5">
    <property type="entry name" value="3'(2'),5'-BISPHOSPHATE NUCLEOTIDASE 1"/>
    <property type="match status" value="1"/>
</dbReference>
<dbReference type="Gene3D" id="3.40.190.80">
    <property type="match status" value="1"/>
</dbReference>
<dbReference type="RefSeq" id="XP_073990669.1">
    <property type="nucleotide sequence ID" value="XM_074134568.1"/>
</dbReference>
<evidence type="ECO:0000313" key="19">
    <source>
        <dbReference type="EMBL" id="MOY45610.1"/>
    </source>
</evidence>
<protein>
    <recommendedName>
        <fullName evidence="8">3'(2'),5'-bisphosphate nucleotidase 1</fullName>
        <ecNumber evidence="15">3.1.3.57</ecNumber>
        <ecNumber evidence="3">3.1.3.7</ecNumber>
    </recommendedName>
    <alternativeName>
        <fullName evidence="16">3'-phosphoadenosine 5'-phosphate phosphatase</fullName>
    </alternativeName>
    <alternativeName>
        <fullName evidence="9">Bisphosphate 3'-nucleotidase 1</fullName>
    </alternativeName>
    <alternativeName>
        <fullName evidence="17">Inositol-polyphosphate 1-phosphatase</fullName>
    </alternativeName>
</protein>
<comment type="similarity">
    <text evidence="2">Belongs to the inositol monophosphatase superfamily.</text>
</comment>
<evidence type="ECO:0000256" key="10">
    <source>
        <dbReference type="ARBA" id="ARBA00044465"/>
    </source>
</evidence>
<dbReference type="SUPFAM" id="SSF56655">
    <property type="entry name" value="Carbohydrate phosphatase"/>
    <property type="match status" value="1"/>
</dbReference>
<evidence type="ECO:0000256" key="11">
    <source>
        <dbReference type="ARBA" id="ARBA00044466"/>
    </source>
</evidence>
<evidence type="ECO:0000256" key="3">
    <source>
        <dbReference type="ARBA" id="ARBA00012633"/>
    </source>
</evidence>
<dbReference type="EC" id="3.1.3.57" evidence="15"/>
<dbReference type="InterPro" id="IPR000760">
    <property type="entry name" value="Inositol_monophosphatase-like"/>
</dbReference>
<feature type="binding site" evidence="18">
    <location>
        <position position="120"/>
    </location>
    <ligand>
        <name>Mg(2+)</name>
        <dbReference type="ChEBI" id="CHEBI:18420"/>
        <label>1</label>
        <note>catalytic</note>
    </ligand>
</feature>
<dbReference type="FunFam" id="3.40.190.80:FF:000006">
    <property type="entry name" value="Bisphosphate nucleotidase 1"/>
    <property type="match status" value="1"/>
</dbReference>
<evidence type="ECO:0000256" key="17">
    <source>
        <dbReference type="ARBA" id="ARBA00044554"/>
    </source>
</evidence>
<evidence type="ECO:0000256" key="5">
    <source>
        <dbReference type="ARBA" id="ARBA00022723"/>
    </source>
</evidence>
<feature type="binding site" evidence="18">
    <location>
        <position position="117"/>
    </location>
    <ligand>
        <name>Mg(2+)</name>
        <dbReference type="ChEBI" id="CHEBI:18420"/>
        <label>1</label>
        <note>catalytic</note>
    </ligand>
</feature>
<organism evidence="19">
    <name type="scientific">Rhodnius prolixus</name>
    <name type="common">Triatomid bug</name>
    <dbReference type="NCBI Taxonomy" id="13249"/>
    <lineage>
        <taxon>Eukaryota</taxon>
        <taxon>Metazoa</taxon>
        <taxon>Ecdysozoa</taxon>
        <taxon>Arthropoda</taxon>
        <taxon>Hexapoda</taxon>
        <taxon>Insecta</taxon>
        <taxon>Pterygota</taxon>
        <taxon>Neoptera</taxon>
        <taxon>Paraneoptera</taxon>
        <taxon>Hemiptera</taxon>
        <taxon>Heteroptera</taxon>
        <taxon>Panheteroptera</taxon>
        <taxon>Cimicomorpha</taxon>
        <taxon>Reduviidae</taxon>
        <taxon>Triatominae</taxon>
        <taxon>Rhodnius</taxon>
    </lineage>
</organism>
<keyword evidence="5 18" id="KW-0479">Metal-binding</keyword>
<dbReference type="Pfam" id="PF00459">
    <property type="entry name" value="Inositol_P"/>
    <property type="match status" value="1"/>
</dbReference>
<comment type="catalytic activity">
    <reaction evidence="10">
        <text>1D-myo-inositol 1,3,4-trisphosphate + H2O = 1D-myo-inositol 3,4-bisphosphate + phosphate</text>
        <dbReference type="Rhea" id="RHEA:70319"/>
        <dbReference type="ChEBI" id="CHEBI:15377"/>
        <dbReference type="ChEBI" id="CHEBI:43474"/>
        <dbReference type="ChEBI" id="CHEBI:58414"/>
        <dbReference type="ChEBI" id="CHEBI:83241"/>
    </reaction>
    <physiologicalReaction direction="left-to-right" evidence="10">
        <dbReference type="Rhea" id="RHEA:70320"/>
    </physiologicalReaction>
</comment>
<dbReference type="PRINTS" id="PR00377">
    <property type="entry name" value="IMPHPHTASES"/>
</dbReference>
<dbReference type="VEuPathDB" id="VectorBase:RPRC008658"/>
<evidence type="ECO:0000256" key="15">
    <source>
        <dbReference type="ARBA" id="ARBA00044519"/>
    </source>
</evidence>
<dbReference type="AlphaFoldDB" id="A0A4P6DB56"/>
<dbReference type="EMBL" id="GHKJ01000580">
    <property type="protein sequence ID" value="MOY45610.1"/>
    <property type="molecule type" value="Transcribed_RNA"/>
</dbReference>
<dbReference type="InterPro" id="IPR020583">
    <property type="entry name" value="Inositol_monoP_metal-BS"/>
</dbReference>
<sequence>MAFQKKHLYLNVLATAVSAAEKAGEIIRQVMSSGNLEIVLKGVNDPQTAADRSAQVTITSILSKRFPKLKIIAEEGDDIGKLDANIPDCIPSELVLKEKCPQNLTGLNEEDIVVWVDPLDGTNEFTKGLVEHVTVLIGLAVNGEAVGGVIHQPYCNSEKDNKSSHTGRSIWGTRGGNIGGLKVEVPPSDNLVLATTRSHSNELVETTIKAIGASQVLRVGGAGHKVILLLEGKAHCYVFPTPGCKRWDTCAPEAVLEAAGGILTDIFGKKYSYSNDTDYLNNDGVLAALDPKIHKRCLDILNLTNKT</sequence>
<dbReference type="GO" id="GO:0046872">
    <property type="term" value="F:metal ion binding"/>
    <property type="evidence" value="ECO:0007669"/>
    <property type="project" value="UniProtKB-KW"/>
</dbReference>
<evidence type="ECO:0000256" key="4">
    <source>
        <dbReference type="ARBA" id="ARBA00022671"/>
    </source>
</evidence>
<feature type="binding site" evidence="18">
    <location>
        <position position="74"/>
    </location>
    <ligand>
        <name>Mg(2+)</name>
        <dbReference type="ChEBI" id="CHEBI:18420"/>
        <label>1</label>
        <note>catalytic</note>
    </ligand>
</feature>